<feature type="transmembrane region" description="Helical" evidence="2">
    <location>
        <begin position="47"/>
        <end position="69"/>
    </location>
</feature>
<dbReference type="EMBL" id="QSWH01000003">
    <property type="protein sequence ID" value="RRR23036.1"/>
    <property type="molecule type" value="Genomic_DNA"/>
</dbReference>
<sequence length="272" mass="28240">MSALPPAPGSTASGPSAAGHSAAGPSAASTTASPAASGPARAGHRRLVAAMLVVVSLAAIGLVTLGAAADRGPGAVYRGDTEGEYRWLPQREPYSEPDWSTADVTTRPPDPDGTHTGVIVALIALGVVLLIAVVWVALRMRQLARPAPALADLAEEELTVVQARAAVQEARARLAALGDPHDAVIAAWLALERAVAAAGVRRDPAQTTLEYVVTVLGAQPVDRTALERLSHLYRRALFDPAPLDEDARDEALGHLERLSDELAAAPAQEGRR</sequence>
<reference evidence="4 6" key="1">
    <citation type="submission" date="2018-07" db="EMBL/GenBank/DDBJ databases">
        <title>Brachybacterium saurashtrense DSM 23186 genome sequence.</title>
        <authorList>
            <person name="Guo L."/>
        </authorList>
    </citation>
    <scope>NUCLEOTIDE SEQUENCE [LARGE SCALE GENOMIC DNA]</scope>
    <source>
        <strain evidence="4 6">DSM 23186</strain>
    </source>
</reference>
<proteinExistence type="predicted"/>
<evidence type="ECO:0000313" key="4">
    <source>
        <dbReference type="EMBL" id="AXK44424.1"/>
    </source>
</evidence>
<reference evidence="5 7" key="2">
    <citation type="submission" date="2018-08" db="EMBL/GenBank/DDBJ databases">
        <title>Brachybacterium saurashtrense DSM 23186.</title>
        <authorList>
            <person name="Li Y."/>
        </authorList>
    </citation>
    <scope>NUCLEOTIDE SEQUENCE [LARGE SCALE GENOMIC DNA]</scope>
    <source>
        <strain evidence="5 7">DSM 23186</strain>
    </source>
</reference>
<evidence type="ECO:0000256" key="1">
    <source>
        <dbReference type="SAM" id="MobiDB-lite"/>
    </source>
</evidence>
<evidence type="ECO:0000256" key="2">
    <source>
        <dbReference type="SAM" id="Phobius"/>
    </source>
</evidence>
<dbReference type="AlphaFoldDB" id="A0A345YKH2"/>
<evidence type="ECO:0000313" key="5">
    <source>
        <dbReference type="EMBL" id="RRR23036.1"/>
    </source>
</evidence>
<evidence type="ECO:0000313" key="6">
    <source>
        <dbReference type="Proteomes" id="UP000254236"/>
    </source>
</evidence>
<dbReference type="Proteomes" id="UP000282185">
    <property type="component" value="Unassembled WGS sequence"/>
</dbReference>
<gene>
    <name evidence="4" type="ORF">DWV08_01495</name>
    <name evidence="5" type="ORF">DXU92_06625</name>
</gene>
<keyword evidence="2" id="KW-1133">Transmembrane helix</keyword>
<evidence type="ECO:0000259" key="3">
    <source>
        <dbReference type="Pfam" id="PF13559"/>
    </source>
</evidence>
<evidence type="ECO:0000313" key="7">
    <source>
        <dbReference type="Proteomes" id="UP000282185"/>
    </source>
</evidence>
<feature type="domain" description="Protein-glutamine gamma-glutamyltransferase-like C-terminal" evidence="3">
    <location>
        <begin position="187"/>
        <end position="254"/>
    </location>
</feature>
<dbReference type="Pfam" id="PF13559">
    <property type="entry name" value="DUF4129"/>
    <property type="match status" value="1"/>
</dbReference>
<protein>
    <submittedName>
        <fullName evidence="5">DUF4129 domain-containing protein</fullName>
    </submittedName>
</protein>
<feature type="compositionally biased region" description="Low complexity" evidence="1">
    <location>
        <begin position="9"/>
        <end position="39"/>
    </location>
</feature>
<dbReference type="InterPro" id="IPR025403">
    <property type="entry name" value="TgpA-like_C"/>
</dbReference>
<dbReference type="RefSeq" id="WP_115412179.1">
    <property type="nucleotide sequence ID" value="NZ_CP031356.1"/>
</dbReference>
<keyword evidence="6" id="KW-1185">Reference proteome</keyword>
<name>A0A345YKH2_9MICO</name>
<dbReference type="KEGG" id="bsau:DWV08_01495"/>
<accession>A0A345YKH2</accession>
<dbReference type="EMBL" id="CP031356">
    <property type="protein sequence ID" value="AXK44424.1"/>
    <property type="molecule type" value="Genomic_DNA"/>
</dbReference>
<organism evidence="5 7">
    <name type="scientific">Brachybacterium saurashtrense</name>
    <dbReference type="NCBI Taxonomy" id="556288"/>
    <lineage>
        <taxon>Bacteria</taxon>
        <taxon>Bacillati</taxon>
        <taxon>Actinomycetota</taxon>
        <taxon>Actinomycetes</taxon>
        <taxon>Micrococcales</taxon>
        <taxon>Dermabacteraceae</taxon>
        <taxon>Brachybacterium</taxon>
    </lineage>
</organism>
<keyword evidence="2" id="KW-0472">Membrane</keyword>
<feature type="transmembrane region" description="Helical" evidence="2">
    <location>
        <begin position="118"/>
        <end position="138"/>
    </location>
</feature>
<feature type="region of interest" description="Disordered" evidence="1">
    <location>
        <begin position="1"/>
        <end position="39"/>
    </location>
</feature>
<dbReference type="Proteomes" id="UP000254236">
    <property type="component" value="Chromosome"/>
</dbReference>
<dbReference type="OrthoDB" id="5198230at2"/>
<keyword evidence="2" id="KW-0812">Transmembrane</keyword>